<keyword evidence="1" id="KW-1133">Transmembrane helix</keyword>
<dbReference type="KEGG" id="tio:INP52_01690"/>
<evidence type="ECO:0000256" key="1">
    <source>
        <dbReference type="SAM" id="Phobius"/>
    </source>
</evidence>
<evidence type="ECO:0000313" key="2">
    <source>
        <dbReference type="EMBL" id="QOY60951.1"/>
    </source>
</evidence>
<feature type="transmembrane region" description="Helical" evidence="1">
    <location>
        <begin position="123"/>
        <end position="143"/>
    </location>
</feature>
<feature type="transmembrane region" description="Helical" evidence="1">
    <location>
        <begin position="100"/>
        <end position="117"/>
    </location>
</feature>
<sequence>MTEDTAGDNSRRAQAPRPLAWLVRARGYEYLLAPLLAFVVLCAAFAVRGIYPFGQTSVALWDMDIQYVGLFGWLSNVMHGQGSLFYSFSQGMGEGTAATVAYYLASPFNLLAWFFQPEDAPQLMSWLTLLKLSCAALSCYAFFRLRHRPGTVYVLLAVVYALCGYAVAECSNIMWLDGVIMLPLVALGTWRLVRRGTCLTLFVSVAAAVTFNWYTGYMDCVFSVLYFLVCWLDLSRGERRVRVGGRYALTMLLGVGASLVMFLPAVLGLLATKEGGGSLLENMAHLRFSYNPSNLLASFALTATPSSDWDRMAPLYTSALAVVLVVSLLLNRGVPRRRRVLAAGLLAFMAVSVCVVPLDVMWSGFKPATSYFFRYAYVVSFAVVLVAAQGAEALGGLEVRERLRTLLAAALLACLGIGLAVMNVKLYTRQSPVGMGALLATFALLVGFALLACVAAGPRKGPARVALAVTGVLLAVEQGANAASVFSHYTRSVDDWGTYVSELSSTYDQMEREDDGLRVAQTDFSFRGEGANHATTTEGFLMGASGLSEYTSTMGSPMVDLLTRLGYSGTNEIFGYYDNVPMTPTDALLGVDYTISRVQPPLTELVGAVDVPYPGYSLWRSTVDLPAAYGIAAGAGDVTWPEVVFDNQDAFAIKDIQDEWQGFSLVKDPFANQEAMLANMTGQDASGLYADAQVSELTDATTTDSRTWTVTISQDGPTYLHVPIMSTLRQHCMVSVDGADVQSVGNNFDNGVIYLGEHTAGQVLQVTVRLTPDVAGTQTVNGTLAGGLDGVAEQILAGSSSSDLLVVRTLDVSRFLELRGALDDDATSVESFEDGHVSLRFSAEKDETLLTVIPYDTGWHVTIDGEPAEVRKLYEGLCGVDVSAGEHQVEFTYETPGLAAGAVASVASVAAFAAWRGLARRRRLHEHA</sequence>
<protein>
    <submittedName>
        <fullName evidence="2">YfhO family protein</fullName>
    </submittedName>
</protein>
<accession>A0A7S7M900</accession>
<name>A0A7S7M900_9ACTN</name>
<dbReference type="RefSeq" id="WP_194371847.1">
    <property type="nucleotide sequence ID" value="NZ_CP063767.1"/>
</dbReference>
<feature type="transmembrane region" description="Helical" evidence="1">
    <location>
        <begin position="371"/>
        <end position="394"/>
    </location>
</feature>
<keyword evidence="1" id="KW-0472">Membrane</keyword>
<gene>
    <name evidence="2" type="ORF">INP52_01690</name>
</gene>
<feature type="transmembrane region" description="Helical" evidence="1">
    <location>
        <begin position="313"/>
        <end position="330"/>
    </location>
</feature>
<dbReference type="Proteomes" id="UP000593735">
    <property type="component" value="Chromosome"/>
</dbReference>
<feature type="transmembrane region" description="Helical" evidence="1">
    <location>
        <begin position="406"/>
        <end position="427"/>
    </location>
</feature>
<dbReference type="PANTHER" id="PTHR38454:SF1">
    <property type="entry name" value="INTEGRAL MEMBRANE PROTEIN"/>
    <property type="match status" value="1"/>
</dbReference>
<feature type="transmembrane region" description="Helical" evidence="1">
    <location>
        <begin position="247"/>
        <end position="271"/>
    </location>
</feature>
<keyword evidence="3" id="KW-1185">Reference proteome</keyword>
<feature type="transmembrane region" description="Helical" evidence="1">
    <location>
        <begin position="27"/>
        <end position="47"/>
    </location>
</feature>
<feature type="transmembrane region" description="Helical" evidence="1">
    <location>
        <begin position="897"/>
        <end position="915"/>
    </location>
</feature>
<feature type="transmembrane region" description="Helical" evidence="1">
    <location>
        <begin position="220"/>
        <end position="235"/>
    </location>
</feature>
<keyword evidence="1" id="KW-0812">Transmembrane</keyword>
<proteinExistence type="predicted"/>
<dbReference type="Pfam" id="PF09586">
    <property type="entry name" value="YfhO"/>
    <property type="match status" value="2"/>
</dbReference>
<feature type="transmembrane region" description="Helical" evidence="1">
    <location>
        <begin position="67"/>
        <end position="88"/>
    </location>
</feature>
<feature type="transmembrane region" description="Helical" evidence="1">
    <location>
        <begin position="150"/>
        <end position="167"/>
    </location>
</feature>
<organism evidence="2 3">
    <name type="scientific">Thermophilibacter immobilis</name>
    <dbReference type="NCBI Taxonomy" id="2779519"/>
    <lineage>
        <taxon>Bacteria</taxon>
        <taxon>Bacillati</taxon>
        <taxon>Actinomycetota</taxon>
        <taxon>Coriobacteriia</taxon>
        <taxon>Coriobacteriales</taxon>
        <taxon>Atopobiaceae</taxon>
        <taxon>Thermophilibacter</taxon>
    </lineage>
</organism>
<dbReference type="PANTHER" id="PTHR38454">
    <property type="entry name" value="INTEGRAL MEMBRANE PROTEIN-RELATED"/>
    <property type="match status" value="1"/>
</dbReference>
<evidence type="ECO:0000313" key="3">
    <source>
        <dbReference type="Proteomes" id="UP000593735"/>
    </source>
</evidence>
<reference evidence="2 3" key="1">
    <citation type="submission" date="2020-10" db="EMBL/GenBank/DDBJ databases">
        <title>Olsenella immobilis sp.nov., isolated from the mud in a fermentation cellar used for the production of Chinese strong-flavoured liquor.</title>
        <authorList>
            <person name="Lu L."/>
        </authorList>
    </citation>
    <scope>NUCLEOTIDE SEQUENCE [LARGE SCALE GENOMIC DNA]</scope>
    <source>
        <strain evidence="2 3">LZLJ-2</strain>
    </source>
</reference>
<feature type="transmembrane region" description="Helical" evidence="1">
    <location>
        <begin position="342"/>
        <end position="365"/>
    </location>
</feature>
<dbReference type="EMBL" id="CP063767">
    <property type="protein sequence ID" value="QOY60951.1"/>
    <property type="molecule type" value="Genomic_DNA"/>
</dbReference>
<dbReference type="AlphaFoldDB" id="A0A7S7M900"/>
<feature type="transmembrane region" description="Helical" evidence="1">
    <location>
        <begin position="433"/>
        <end position="453"/>
    </location>
</feature>
<feature type="transmembrane region" description="Helical" evidence="1">
    <location>
        <begin position="465"/>
        <end position="486"/>
    </location>
</feature>
<dbReference type="InterPro" id="IPR018580">
    <property type="entry name" value="Uncharacterised_YfhO"/>
</dbReference>